<dbReference type="EMBL" id="MK500399">
    <property type="protein sequence ID" value="QBK88813.1"/>
    <property type="molecule type" value="Genomic_DNA"/>
</dbReference>
<proteinExistence type="inferred from homology"/>
<protein>
    <submittedName>
        <fullName evidence="2">Uncharacterized protein</fullName>
    </submittedName>
</protein>
<comment type="similarity">
    <text evidence="1">Belongs to the mimivirus R160 family.</text>
</comment>
<accession>A0A481YZY5</accession>
<gene>
    <name evidence="2" type="ORF">LCMiAC01_04950</name>
</gene>
<reference evidence="2" key="1">
    <citation type="journal article" date="2019" name="MBio">
        <title>Virus Genomes from Deep Sea Sediments Expand the Ocean Megavirome and Support Independent Origins of Viral Gigantism.</title>
        <authorList>
            <person name="Backstrom D."/>
            <person name="Yutin N."/>
            <person name="Jorgensen S.L."/>
            <person name="Dharamshi J."/>
            <person name="Homa F."/>
            <person name="Zaremba-Niedwiedzka K."/>
            <person name="Spang A."/>
            <person name="Wolf Y.I."/>
            <person name="Koonin E.V."/>
            <person name="Ettema T.J."/>
        </authorList>
    </citation>
    <scope>NUCLEOTIDE SEQUENCE</scope>
</reference>
<dbReference type="Pfam" id="PF19165">
    <property type="entry name" value="DUF5847"/>
    <property type="match status" value="1"/>
</dbReference>
<dbReference type="InterPro" id="IPR043885">
    <property type="entry name" value="DUF5847"/>
</dbReference>
<evidence type="ECO:0000313" key="2">
    <source>
        <dbReference type="EMBL" id="QBK88813.1"/>
    </source>
</evidence>
<evidence type="ECO:0000256" key="1">
    <source>
        <dbReference type="ARBA" id="ARBA00023598"/>
    </source>
</evidence>
<organism evidence="2">
    <name type="scientific">Mimivirus LCMiAC01</name>
    <dbReference type="NCBI Taxonomy" id="2506608"/>
    <lineage>
        <taxon>Viruses</taxon>
        <taxon>Varidnaviria</taxon>
        <taxon>Bamfordvirae</taxon>
        <taxon>Nucleocytoviricota</taxon>
        <taxon>Megaviricetes</taxon>
        <taxon>Imitervirales</taxon>
        <taxon>Mimiviridae</taxon>
        <taxon>Klosneuvirinae</taxon>
    </lineage>
</organism>
<sequence length="411" mass="48849">MPKNKTYINGPVNVVRLEGKVGNINKVIYLFMDFHMSPAIQTECEDVRSTDVKDYFVRNFDKISTTKKTYDFFIEHFPTKIVNIYPEKDNYLTTIRTLMGKSMNIQNGKVKKSKIFPNIRFHYVDIRDYTKLFHKSMDNLEYYVYTKIPQHGVYKRDIDLVKDAANILTSHAKYLYDIFYSTGKNKKMGLGRSTPKPIISASAKELEKYTDEDYDKAVRRLINKMMNLYKHKNIKSVLNDYIYKDTKEAFDKYFKYALKLDKLLTDSYDIVQFPGNKLNIDKEYDTSYGISHIIYRNLLNDIQNIITKFTHYWWDFQLNIMDVYLLRRFLDKDYITNGIVYSGAKHSTKYIYLLVKKFGFKITHASYLRKDIDSTMDVIKKSKNSIDFEHLFYRDILHQCSDMTSFPELFN</sequence>
<name>A0A481YZY5_9VIRU</name>